<organism evidence="1 2">
    <name type="scientific">Saltatorellus ferox</name>
    <dbReference type="NCBI Taxonomy" id="2528018"/>
    <lineage>
        <taxon>Bacteria</taxon>
        <taxon>Pseudomonadati</taxon>
        <taxon>Planctomycetota</taxon>
        <taxon>Planctomycetia</taxon>
        <taxon>Planctomycetia incertae sedis</taxon>
        <taxon>Saltatorellus</taxon>
    </lineage>
</organism>
<keyword evidence="2" id="KW-1185">Reference proteome</keyword>
<accession>A0A518F163</accession>
<reference evidence="1 2" key="1">
    <citation type="submission" date="2019-02" db="EMBL/GenBank/DDBJ databases">
        <title>Deep-cultivation of Planctomycetes and their phenomic and genomic characterization uncovers novel biology.</title>
        <authorList>
            <person name="Wiegand S."/>
            <person name="Jogler M."/>
            <person name="Boedeker C."/>
            <person name="Pinto D."/>
            <person name="Vollmers J."/>
            <person name="Rivas-Marin E."/>
            <person name="Kohn T."/>
            <person name="Peeters S.H."/>
            <person name="Heuer A."/>
            <person name="Rast P."/>
            <person name="Oberbeckmann S."/>
            <person name="Bunk B."/>
            <person name="Jeske O."/>
            <person name="Meyerdierks A."/>
            <person name="Storesund J.E."/>
            <person name="Kallscheuer N."/>
            <person name="Luecker S."/>
            <person name="Lage O.M."/>
            <person name="Pohl T."/>
            <person name="Merkel B.J."/>
            <person name="Hornburger P."/>
            <person name="Mueller R.-W."/>
            <person name="Bruemmer F."/>
            <person name="Labrenz M."/>
            <person name="Spormann A.M."/>
            <person name="Op den Camp H."/>
            <person name="Overmann J."/>
            <person name="Amann R."/>
            <person name="Jetten M.S.M."/>
            <person name="Mascher T."/>
            <person name="Medema M.H."/>
            <person name="Devos D.P."/>
            <person name="Kaster A.-K."/>
            <person name="Ovreas L."/>
            <person name="Rohde M."/>
            <person name="Galperin M.Y."/>
            <person name="Jogler C."/>
        </authorList>
    </citation>
    <scope>NUCLEOTIDE SEQUENCE [LARGE SCALE GENOMIC DNA]</scope>
    <source>
        <strain evidence="1 2">Poly30</strain>
    </source>
</reference>
<evidence type="ECO:0000313" key="2">
    <source>
        <dbReference type="Proteomes" id="UP000320390"/>
    </source>
</evidence>
<sequence length="52" mass="5880">MAQLTLSLDAIPTPTGFRSVLAGETWYFQAWFRDFTGFGFSNFTDAVEIAFH</sequence>
<dbReference type="AlphaFoldDB" id="A0A518F163"/>
<proteinExistence type="predicted"/>
<gene>
    <name evidence="1" type="ORF">Poly30_56210</name>
</gene>
<dbReference type="Proteomes" id="UP000320390">
    <property type="component" value="Chromosome"/>
</dbReference>
<dbReference type="EMBL" id="CP036434">
    <property type="protein sequence ID" value="QDV10059.1"/>
    <property type="molecule type" value="Genomic_DNA"/>
</dbReference>
<name>A0A518F163_9BACT</name>
<evidence type="ECO:0000313" key="1">
    <source>
        <dbReference type="EMBL" id="QDV10059.1"/>
    </source>
</evidence>
<protein>
    <submittedName>
        <fullName evidence="1">Uncharacterized protein</fullName>
    </submittedName>
</protein>
<dbReference type="RefSeq" id="WP_419190740.1">
    <property type="nucleotide sequence ID" value="NZ_CP036434.1"/>
</dbReference>